<keyword evidence="5 12" id="KW-0479">Metal-binding</keyword>
<dbReference type="PANTHER" id="PTHR24300:SF1">
    <property type="entry name" value="CYTOCHROME P450 2D6-RELATED"/>
    <property type="match status" value="1"/>
</dbReference>
<dbReference type="PRINTS" id="PR00463">
    <property type="entry name" value="EP450I"/>
</dbReference>
<keyword evidence="6" id="KW-0256">Endoplasmic reticulum</keyword>
<dbReference type="InterPro" id="IPR002401">
    <property type="entry name" value="Cyt_P450_E_grp-I"/>
</dbReference>
<evidence type="ECO:0000256" key="7">
    <source>
        <dbReference type="ARBA" id="ARBA00022848"/>
    </source>
</evidence>
<reference evidence="14" key="1">
    <citation type="submission" date="2023-09" db="UniProtKB">
        <authorList>
            <consortium name="Ensembl"/>
        </authorList>
    </citation>
    <scope>IDENTIFICATION</scope>
</reference>
<dbReference type="PROSITE" id="PS00086">
    <property type="entry name" value="CYTOCHROME_P450"/>
    <property type="match status" value="1"/>
</dbReference>
<evidence type="ECO:0000256" key="5">
    <source>
        <dbReference type="ARBA" id="ARBA00022723"/>
    </source>
</evidence>
<evidence type="ECO:0000256" key="2">
    <source>
        <dbReference type="ARBA" id="ARBA00004524"/>
    </source>
</evidence>
<dbReference type="GO" id="GO:0006805">
    <property type="term" value="P:xenobiotic metabolic process"/>
    <property type="evidence" value="ECO:0007669"/>
    <property type="project" value="TreeGrafter"/>
</dbReference>
<evidence type="ECO:0000256" key="1">
    <source>
        <dbReference type="ARBA" id="ARBA00001971"/>
    </source>
</evidence>
<dbReference type="Pfam" id="PF00067">
    <property type="entry name" value="p450"/>
    <property type="match status" value="3"/>
</dbReference>
<feature type="binding site" description="axial binding residue" evidence="12">
    <location>
        <position position="359"/>
    </location>
    <ligand>
        <name>heme</name>
        <dbReference type="ChEBI" id="CHEBI:30413"/>
    </ligand>
    <ligandPart>
        <name>Fe</name>
        <dbReference type="ChEBI" id="CHEBI:18248"/>
    </ligandPart>
</feature>
<dbReference type="PANTHER" id="PTHR24300">
    <property type="entry name" value="CYTOCHROME P450 508A4-RELATED"/>
    <property type="match status" value="1"/>
</dbReference>
<dbReference type="GO" id="GO:0020037">
    <property type="term" value="F:heme binding"/>
    <property type="evidence" value="ECO:0007669"/>
    <property type="project" value="InterPro"/>
</dbReference>
<evidence type="ECO:0000256" key="11">
    <source>
        <dbReference type="ARBA" id="ARBA00023136"/>
    </source>
</evidence>
<dbReference type="GO" id="GO:0019369">
    <property type="term" value="P:arachidonate metabolic process"/>
    <property type="evidence" value="ECO:0007669"/>
    <property type="project" value="TreeGrafter"/>
</dbReference>
<accession>A0A8C0ZYQ2</accession>
<dbReference type="AlphaFoldDB" id="A0A8C0ZYQ2"/>
<dbReference type="GO" id="GO:0005737">
    <property type="term" value="C:cytoplasm"/>
    <property type="evidence" value="ECO:0007669"/>
    <property type="project" value="TreeGrafter"/>
</dbReference>
<dbReference type="GO" id="GO:0005506">
    <property type="term" value="F:iron ion binding"/>
    <property type="evidence" value="ECO:0007669"/>
    <property type="project" value="InterPro"/>
</dbReference>
<evidence type="ECO:0000256" key="9">
    <source>
        <dbReference type="ARBA" id="ARBA00023004"/>
    </source>
</evidence>
<sequence length="413" mass="46777">MGLLSRDALLTLAMAVAIFLFLVDLMHWRQCWAARYPPGPMPLPGLGNLLHVDFYNTPYSFYKVRSHFGDMFRLQLAWRPVVVLNGLAAVQEAWVNGTQGWENMGDVSIPLSHPGRPFRPNALLNKAVCNVIASLIYALRFEYDDPRLVRLLDLLEENMKEESGILPELLNAVPVLLRIPGLPGKVFPGQKAFFVLLDELLTEHRMTWDPAQPPRDLTDAFLAEVEKAKGNQPESSFNDENLRMVVADLFAREPWQQEIDEVIGQVRRPEMGDQARMPFTNAVIHEVQRFGDIMLVGVPHVTFHDVEGTTLITNLSSVLKDETVWEKPFRFHPEHFLDAQGHFVKPEVFMPFSAGHRVCLGEPLGRMELFLFFTRLLQRLSFSVPAGHPRPSDYGAFAVPVSPSPYELCVASR</sequence>
<dbReference type="InterPro" id="IPR017972">
    <property type="entry name" value="Cyt_P450_CS"/>
</dbReference>
<dbReference type="PRINTS" id="PR00385">
    <property type="entry name" value="P450"/>
</dbReference>
<dbReference type="InterPro" id="IPR001128">
    <property type="entry name" value="Cyt_P450"/>
</dbReference>
<dbReference type="InterPro" id="IPR036396">
    <property type="entry name" value="Cyt_P450_sf"/>
</dbReference>
<dbReference type="SUPFAM" id="SSF48264">
    <property type="entry name" value="Cytochrome P450"/>
    <property type="match status" value="1"/>
</dbReference>
<keyword evidence="10 13" id="KW-0503">Monooxygenase</keyword>
<keyword evidence="7" id="KW-0492">Microsome</keyword>
<evidence type="ECO:0000256" key="13">
    <source>
        <dbReference type="RuleBase" id="RU000461"/>
    </source>
</evidence>
<evidence type="ECO:0000256" key="6">
    <source>
        <dbReference type="ARBA" id="ARBA00022824"/>
    </source>
</evidence>
<evidence type="ECO:0000256" key="12">
    <source>
        <dbReference type="PIRSR" id="PIRSR602401-1"/>
    </source>
</evidence>
<evidence type="ECO:0000256" key="10">
    <source>
        <dbReference type="ARBA" id="ARBA00023033"/>
    </source>
</evidence>
<evidence type="ECO:0000256" key="3">
    <source>
        <dbReference type="ARBA" id="ARBA00010617"/>
    </source>
</evidence>
<keyword evidence="11" id="KW-0472">Membrane</keyword>
<dbReference type="InterPro" id="IPR050182">
    <property type="entry name" value="Cytochrome_P450_fam2"/>
</dbReference>
<dbReference type="GO" id="GO:0016712">
    <property type="term" value="F:oxidoreductase activity, acting on paired donors, with incorporation or reduction of molecular oxygen, reduced flavin or flavoprotein as one donor, and incorporation of one atom of oxygen"/>
    <property type="evidence" value="ECO:0007669"/>
    <property type="project" value="TreeGrafter"/>
</dbReference>
<keyword evidence="4 12" id="KW-0349">Heme</keyword>
<protein>
    <submittedName>
        <fullName evidence="14">Uncharacterized protein</fullName>
    </submittedName>
</protein>
<keyword evidence="9 12" id="KW-0408">Iron</keyword>
<evidence type="ECO:0000313" key="14">
    <source>
        <dbReference type="Ensembl" id="ENSCCNP00000030316.1"/>
    </source>
</evidence>
<organism evidence="14">
    <name type="scientific">Castor canadensis</name>
    <name type="common">American beaver</name>
    <dbReference type="NCBI Taxonomy" id="51338"/>
    <lineage>
        <taxon>Eukaryota</taxon>
        <taxon>Metazoa</taxon>
        <taxon>Chordata</taxon>
        <taxon>Craniata</taxon>
        <taxon>Vertebrata</taxon>
        <taxon>Euteleostomi</taxon>
        <taxon>Mammalia</taxon>
        <taxon>Eutheria</taxon>
        <taxon>Euarchontoglires</taxon>
        <taxon>Glires</taxon>
        <taxon>Rodentia</taxon>
        <taxon>Castorimorpha</taxon>
        <taxon>Castoridae</taxon>
        <taxon>Castor</taxon>
    </lineage>
</organism>
<comment type="subcellular location">
    <subcellularLocation>
        <location evidence="2">Microsome membrane</location>
    </subcellularLocation>
</comment>
<comment type="similarity">
    <text evidence="3 13">Belongs to the cytochrome P450 family.</text>
</comment>
<proteinExistence type="inferred from homology"/>
<dbReference type="Gene3D" id="1.10.630.10">
    <property type="entry name" value="Cytochrome P450"/>
    <property type="match status" value="1"/>
</dbReference>
<evidence type="ECO:0000256" key="4">
    <source>
        <dbReference type="ARBA" id="ARBA00022617"/>
    </source>
</evidence>
<dbReference type="Ensembl" id="ENSCCNT00000038211.1">
    <property type="protein sequence ID" value="ENSCCNP00000030316.1"/>
    <property type="gene ID" value="ENSCCNG00000028957.1"/>
</dbReference>
<comment type="cofactor">
    <cofactor evidence="1 12">
        <name>heme</name>
        <dbReference type="ChEBI" id="CHEBI:30413"/>
    </cofactor>
</comment>
<name>A0A8C0ZYQ2_CASCN</name>
<evidence type="ECO:0000256" key="8">
    <source>
        <dbReference type="ARBA" id="ARBA00023002"/>
    </source>
</evidence>
<keyword evidence="8 13" id="KW-0560">Oxidoreductase</keyword>